<dbReference type="PANTHER" id="PTHR43191">
    <property type="entry name" value="RRNA METHYLTRANSFERASE 3"/>
    <property type="match status" value="1"/>
</dbReference>
<dbReference type="InterPro" id="IPR029026">
    <property type="entry name" value="tRNA_m1G_MTases_N"/>
</dbReference>
<dbReference type="GO" id="GO:0005737">
    <property type="term" value="C:cytoplasm"/>
    <property type="evidence" value="ECO:0007669"/>
    <property type="project" value="UniProtKB-ARBA"/>
</dbReference>
<dbReference type="EMBL" id="JACRTA010000002">
    <property type="protein sequence ID" value="MBC8568495.1"/>
    <property type="molecule type" value="Genomic_DNA"/>
</dbReference>
<dbReference type="InterPro" id="IPR053888">
    <property type="entry name" value="MRM3-like_sub_bind"/>
</dbReference>
<dbReference type="InterPro" id="IPR029028">
    <property type="entry name" value="Alpha/beta_knot_MTases"/>
</dbReference>
<comment type="caution">
    <text evidence="5">The sequence shown here is derived from an EMBL/GenBank/DDBJ whole genome shotgun (WGS) entry which is preliminary data.</text>
</comment>
<evidence type="ECO:0000313" key="5">
    <source>
        <dbReference type="EMBL" id="MBC8568495.1"/>
    </source>
</evidence>
<keyword evidence="2 5" id="KW-0489">Methyltransferase</keyword>
<protein>
    <submittedName>
        <fullName evidence="5">RNA methyltransferase</fullName>
    </submittedName>
</protein>
<dbReference type="AlphaFoldDB" id="A0A926E8S8"/>
<keyword evidence="3" id="KW-0808">Transferase</keyword>
<evidence type="ECO:0000256" key="2">
    <source>
        <dbReference type="ARBA" id="ARBA00022603"/>
    </source>
</evidence>
<dbReference type="GO" id="GO:0006396">
    <property type="term" value="P:RNA processing"/>
    <property type="evidence" value="ECO:0007669"/>
    <property type="project" value="InterPro"/>
</dbReference>
<evidence type="ECO:0000259" key="4">
    <source>
        <dbReference type="SMART" id="SM00967"/>
    </source>
</evidence>
<dbReference type="Pfam" id="PF00588">
    <property type="entry name" value="SpoU_methylase"/>
    <property type="match status" value="1"/>
</dbReference>
<dbReference type="InterPro" id="IPR013123">
    <property type="entry name" value="SpoU_subst-bd"/>
</dbReference>
<accession>A0A926E8S8</accession>
<dbReference type="CDD" id="cd18095">
    <property type="entry name" value="SpoU-like_rRNA-MTase"/>
    <property type="match status" value="1"/>
</dbReference>
<evidence type="ECO:0000313" key="6">
    <source>
        <dbReference type="Proteomes" id="UP000610862"/>
    </source>
</evidence>
<dbReference type="Gene3D" id="3.40.1280.10">
    <property type="match status" value="1"/>
</dbReference>
<dbReference type="SMART" id="SM00967">
    <property type="entry name" value="SpoU_sub_bind"/>
    <property type="match status" value="1"/>
</dbReference>
<dbReference type="Gene3D" id="3.30.1330.30">
    <property type="match status" value="1"/>
</dbReference>
<comment type="similarity">
    <text evidence="1">Belongs to the class IV-like SAM-binding methyltransferase superfamily. RNA methyltransferase TrmH family.</text>
</comment>
<name>A0A926E8S8_9FIRM</name>
<dbReference type="RefSeq" id="WP_177270390.1">
    <property type="nucleotide sequence ID" value="NZ_JACRTA010000002.1"/>
</dbReference>
<dbReference type="Proteomes" id="UP000610862">
    <property type="component" value="Unassembled WGS sequence"/>
</dbReference>
<dbReference type="GO" id="GO:0008173">
    <property type="term" value="F:RNA methyltransferase activity"/>
    <property type="evidence" value="ECO:0007669"/>
    <property type="project" value="InterPro"/>
</dbReference>
<dbReference type="InterPro" id="IPR029064">
    <property type="entry name" value="Ribosomal_eL30-like_sf"/>
</dbReference>
<dbReference type="GO" id="GO:0003723">
    <property type="term" value="F:RNA binding"/>
    <property type="evidence" value="ECO:0007669"/>
    <property type="project" value="InterPro"/>
</dbReference>
<gene>
    <name evidence="5" type="ORF">H8692_06970</name>
</gene>
<sequence>MKIITSKNNSIYKKALRLLKKKYRDETGMYLLEGVKPLEDAFYMDVKIKTVFLREGTENRPVFTETDTIILSRDLFNRLSDTESSQGIIAVAEKYSYDNKSFSESVKDGNILIMDRLQDPGNIGTIIRTAEAAGYKGIIMMRGSGDVYSPKVVRAAAGSLFRMPVINADTVAEATELIKITGKKMVVTCFDTDVSCFDVDLTSNVAVVIGNEGQGVRDDFINSADLKIKIPMEGSIESLNAAVAAGILMYQSQKINFK</sequence>
<evidence type="ECO:0000256" key="3">
    <source>
        <dbReference type="ARBA" id="ARBA00022679"/>
    </source>
</evidence>
<dbReference type="InterPro" id="IPR051259">
    <property type="entry name" value="rRNA_Methyltransferase"/>
</dbReference>
<organism evidence="5 6">
    <name type="scientific">Lentihominibacter hominis</name>
    <dbReference type="NCBI Taxonomy" id="2763645"/>
    <lineage>
        <taxon>Bacteria</taxon>
        <taxon>Bacillati</taxon>
        <taxon>Bacillota</taxon>
        <taxon>Clostridia</taxon>
        <taxon>Peptostreptococcales</taxon>
        <taxon>Anaerovoracaceae</taxon>
        <taxon>Lentihominibacter</taxon>
    </lineage>
</organism>
<dbReference type="GO" id="GO:0032259">
    <property type="term" value="P:methylation"/>
    <property type="evidence" value="ECO:0007669"/>
    <property type="project" value="UniProtKB-KW"/>
</dbReference>
<feature type="domain" description="RNA 2-O ribose methyltransferase substrate binding" evidence="4">
    <location>
        <begin position="31"/>
        <end position="98"/>
    </location>
</feature>
<proteinExistence type="inferred from homology"/>
<reference evidence="5" key="1">
    <citation type="submission" date="2020-08" db="EMBL/GenBank/DDBJ databases">
        <title>Genome public.</title>
        <authorList>
            <person name="Liu C."/>
            <person name="Sun Q."/>
        </authorList>
    </citation>
    <scope>NUCLEOTIDE SEQUENCE</scope>
    <source>
        <strain evidence="5">NSJ-24</strain>
    </source>
</reference>
<keyword evidence="6" id="KW-1185">Reference proteome</keyword>
<dbReference type="Pfam" id="PF22435">
    <property type="entry name" value="MRM3-like_sub_bind"/>
    <property type="match status" value="1"/>
</dbReference>
<dbReference type="SUPFAM" id="SSF55315">
    <property type="entry name" value="L30e-like"/>
    <property type="match status" value="1"/>
</dbReference>
<dbReference type="InterPro" id="IPR001537">
    <property type="entry name" value="SpoU_MeTrfase"/>
</dbReference>
<dbReference type="SUPFAM" id="SSF75217">
    <property type="entry name" value="alpha/beta knot"/>
    <property type="match status" value="1"/>
</dbReference>
<dbReference type="PANTHER" id="PTHR43191:SF2">
    <property type="entry name" value="RRNA METHYLTRANSFERASE 3, MITOCHONDRIAL"/>
    <property type="match status" value="1"/>
</dbReference>
<evidence type="ECO:0000256" key="1">
    <source>
        <dbReference type="ARBA" id="ARBA00007228"/>
    </source>
</evidence>